<dbReference type="SUPFAM" id="SSF143081">
    <property type="entry name" value="BB1717-like"/>
    <property type="match status" value="1"/>
</dbReference>
<keyword evidence="3" id="KW-0227">DNA damage</keyword>
<name>A0A238JIJ6_9RHOB</name>
<reference evidence="10" key="1">
    <citation type="submission" date="2017-05" db="EMBL/GenBank/DDBJ databases">
        <authorList>
            <person name="Rodrigo-Torres L."/>
            <person name="Arahal R. D."/>
            <person name="Lucena T."/>
        </authorList>
    </citation>
    <scope>NUCLEOTIDE SEQUENCE [LARGE SCALE GENOMIC DNA]</scope>
    <source>
        <strain evidence="10">CECT 8649</strain>
    </source>
</reference>
<keyword evidence="6" id="KW-0238">DNA-binding</keyword>
<evidence type="ECO:0000256" key="7">
    <source>
        <dbReference type="ARBA" id="ARBA00023239"/>
    </source>
</evidence>
<evidence type="ECO:0000256" key="4">
    <source>
        <dbReference type="ARBA" id="ARBA00022801"/>
    </source>
</evidence>
<dbReference type="Proteomes" id="UP000225972">
    <property type="component" value="Unassembled WGS sequence"/>
</dbReference>
<dbReference type="PANTHER" id="PTHR13604:SF0">
    <property type="entry name" value="ABASIC SITE PROCESSING PROTEIN HMCES"/>
    <property type="match status" value="1"/>
</dbReference>
<organism evidence="9 10">
    <name type="scientific">Pelagimonas phthalicica</name>
    <dbReference type="NCBI Taxonomy" id="1037362"/>
    <lineage>
        <taxon>Bacteria</taxon>
        <taxon>Pseudomonadati</taxon>
        <taxon>Pseudomonadota</taxon>
        <taxon>Alphaproteobacteria</taxon>
        <taxon>Rhodobacterales</taxon>
        <taxon>Roseobacteraceae</taxon>
        <taxon>Pelagimonas</taxon>
    </lineage>
</organism>
<dbReference type="GO" id="GO:0003697">
    <property type="term" value="F:single-stranded DNA binding"/>
    <property type="evidence" value="ECO:0007669"/>
    <property type="project" value="InterPro"/>
</dbReference>
<dbReference type="Gene3D" id="3.90.1680.10">
    <property type="entry name" value="SOS response associated peptidase-like"/>
    <property type="match status" value="1"/>
</dbReference>
<accession>A0A238JIJ6</accession>
<gene>
    <name evidence="9" type="primary">yedK</name>
    <name evidence="9" type="ORF">TRP8649_04346</name>
</gene>
<evidence type="ECO:0000256" key="2">
    <source>
        <dbReference type="ARBA" id="ARBA00022670"/>
    </source>
</evidence>
<keyword evidence="2 8" id="KW-0645">Protease</keyword>
<evidence type="ECO:0000313" key="10">
    <source>
        <dbReference type="Proteomes" id="UP000225972"/>
    </source>
</evidence>
<dbReference type="Pfam" id="PF02586">
    <property type="entry name" value="SRAP"/>
    <property type="match status" value="1"/>
</dbReference>
<keyword evidence="5" id="KW-0190">Covalent protein-DNA linkage</keyword>
<dbReference type="InterPro" id="IPR003738">
    <property type="entry name" value="SRAP"/>
</dbReference>
<protein>
    <recommendedName>
        <fullName evidence="8">Abasic site processing protein</fullName>
        <ecNumber evidence="8">3.4.-.-</ecNumber>
    </recommendedName>
</protein>
<dbReference type="GO" id="GO:0008233">
    <property type="term" value="F:peptidase activity"/>
    <property type="evidence" value="ECO:0007669"/>
    <property type="project" value="UniProtKB-KW"/>
</dbReference>
<evidence type="ECO:0000256" key="1">
    <source>
        <dbReference type="ARBA" id="ARBA00008136"/>
    </source>
</evidence>
<evidence type="ECO:0000256" key="3">
    <source>
        <dbReference type="ARBA" id="ARBA00022763"/>
    </source>
</evidence>
<evidence type="ECO:0000256" key="5">
    <source>
        <dbReference type="ARBA" id="ARBA00023124"/>
    </source>
</evidence>
<dbReference type="EC" id="3.4.-.-" evidence="8"/>
<sequence length="224" mass="25347">MCGRFATTLPNEAMAQLFDASPANDLPEVPNFNTCPTTQIHVIEPGEDRRKLRAMRWGFIPHWYDKPSGGPLLINARAETIAEKPAFREACRQRRCLIPCSGFYEWSKDEAGNRLPWYITRKDGAQMVFAGIWQDWGPEEARLRTCAMVTVAANAVMSRIHHRMPVILEPQHWGKWLGEEGHGAATLMQPAEEDVITFHRVRTEVNSNRASGPQLIEEIPPDAC</sequence>
<dbReference type="OrthoDB" id="9782620at2"/>
<evidence type="ECO:0000256" key="8">
    <source>
        <dbReference type="RuleBase" id="RU364100"/>
    </source>
</evidence>
<evidence type="ECO:0000256" key="6">
    <source>
        <dbReference type="ARBA" id="ARBA00023125"/>
    </source>
</evidence>
<comment type="similarity">
    <text evidence="1 8">Belongs to the SOS response-associated peptidase family.</text>
</comment>
<keyword evidence="7" id="KW-0456">Lyase</keyword>
<proteinExistence type="inferred from homology"/>
<dbReference type="RefSeq" id="WP_099249047.1">
    <property type="nucleotide sequence ID" value="NZ_FXXP01000003.1"/>
</dbReference>
<dbReference type="GO" id="GO:0006508">
    <property type="term" value="P:proteolysis"/>
    <property type="evidence" value="ECO:0007669"/>
    <property type="project" value="UniProtKB-KW"/>
</dbReference>
<keyword evidence="10" id="KW-1185">Reference proteome</keyword>
<dbReference type="InterPro" id="IPR036590">
    <property type="entry name" value="SRAP-like"/>
</dbReference>
<keyword evidence="4 8" id="KW-0378">Hydrolase</keyword>
<dbReference type="EMBL" id="FXXP01000003">
    <property type="protein sequence ID" value="SMX30203.1"/>
    <property type="molecule type" value="Genomic_DNA"/>
</dbReference>
<dbReference type="GO" id="GO:0016829">
    <property type="term" value="F:lyase activity"/>
    <property type="evidence" value="ECO:0007669"/>
    <property type="project" value="UniProtKB-KW"/>
</dbReference>
<evidence type="ECO:0000313" key="9">
    <source>
        <dbReference type="EMBL" id="SMX30203.1"/>
    </source>
</evidence>
<dbReference type="PANTHER" id="PTHR13604">
    <property type="entry name" value="DC12-RELATED"/>
    <property type="match status" value="1"/>
</dbReference>
<dbReference type="AlphaFoldDB" id="A0A238JIJ6"/>
<dbReference type="GO" id="GO:0106300">
    <property type="term" value="P:protein-DNA covalent cross-linking repair"/>
    <property type="evidence" value="ECO:0007669"/>
    <property type="project" value="InterPro"/>
</dbReference>